<dbReference type="PANTHER" id="PTHR34475:SF1">
    <property type="entry name" value="CYTOSKELETON PROTEIN RODZ"/>
    <property type="match status" value="1"/>
</dbReference>
<dbReference type="OrthoDB" id="9790252at2"/>
<accession>A0A2T3JF44</accession>
<dbReference type="Pfam" id="PF13413">
    <property type="entry name" value="HTH_25"/>
    <property type="match status" value="1"/>
</dbReference>
<keyword evidence="1" id="KW-0812">Transmembrane</keyword>
<dbReference type="InterPro" id="IPR025194">
    <property type="entry name" value="RodZ-like_C"/>
</dbReference>
<gene>
    <name evidence="3" type="ORF">C9J12_14815</name>
</gene>
<name>A0A2T3JF44_9GAMM</name>
<dbReference type="NCBIfam" id="NF008109">
    <property type="entry name" value="PRK10856.1"/>
    <property type="match status" value="1"/>
</dbReference>
<keyword evidence="1" id="KW-1133">Transmembrane helix</keyword>
<dbReference type="SUPFAM" id="SSF47413">
    <property type="entry name" value="lambda repressor-like DNA-binding domains"/>
    <property type="match status" value="1"/>
</dbReference>
<dbReference type="RefSeq" id="WP_107243427.1">
    <property type="nucleotide sequence ID" value="NZ_PYMJ01000014.1"/>
</dbReference>
<proteinExistence type="predicted"/>
<organism evidence="3 4">
    <name type="scientific">Photobacterium frigidiphilum</name>
    <dbReference type="NCBI Taxonomy" id="264736"/>
    <lineage>
        <taxon>Bacteria</taxon>
        <taxon>Pseudomonadati</taxon>
        <taxon>Pseudomonadota</taxon>
        <taxon>Gammaproteobacteria</taxon>
        <taxon>Vibrionales</taxon>
        <taxon>Vibrionaceae</taxon>
        <taxon>Photobacterium</taxon>
    </lineage>
</organism>
<reference evidence="3 4" key="1">
    <citation type="submission" date="2018-01" db="EMBL/GenBank/DDBJ databases">
        <title>Whole genome sequencing of Histamine producing bacteria.</title>
        <authorList>
            <person name="Butler K."/>
        </authorList>
    </citation>
    <scope>NUCLEOTIDE SEQUENCE [LARGE SCALE GENOMIC DNA]</scope>
    <source>
        <strain evidence="3 4">JCM 12947</strain>
    </source>
</reference>
<evidence type="ECO:0000256" key="1">
    <source>
        <dbReference type="SAM" id="Phobius"/>
    </source>
</evidence>
<feature type="transmembrane region" description="Helical" evidence="1">
    <location>
        <begin position="114"/>
        <end position="134"/>
    </location>
</feature>
<sequence length="330" mass="35671">MNIKENEENSTEEMIRPGDMLRQAREKLGYSQKDIASRLRLKLSVINNIEDNIFEESQVATFTRGYVCSYAKYVGLNEKEILAKLDLLGHAQPKEQEMQSFSRRTKREAHDSRIMGITWGVAAIIIGLTAAWWWQSEQLESGTDLSTVSSELSQPLDESIANSDLSDPTITGISASDINAAAEGTVVTASEPETVLSATNDSDLISAVDDEVSISNPSTVINAGSDNDSFVAEQASDVISESAESTDDGAIVSDLKLSFAGDCWIDVRDANGKRLDTGIKKTGDVLNLNGAAPFKVVLGAPGVVEMTYKGEPVDLSVYPTGKVARFKLPL</sequence>
<evidence type="ECO:0000313" key="3">
    <source>
        <dbReference type="EMBL" id="PSU47535.1"/>
    </source>
</evidence>
<keyword evidence="4" id="KW-1185">Reference proteome</keyword>
<evidence type="ECO:0000259" key="2">
    <source>
        <dbReference type="PROSITE" id="PS50943"/>
    </source>
</evidence>
<keyword evidence="1" id="KW-0472">Membrane</keyword>
<dbReference type="Gene3D" id="1.10.260.40">
    <property type="entry name" value="lambda repressor-like DNA-binding domains"/>
    <property type="match status" value="1"/>
</dbReference>
<feature type="domain" description="HTH cro/C1-type" evidence="2">
    <location>
        <begin position="21"/>
        <end position="50"/>
    </location>
</feature>
<dbReference type="CDD" id="cd00093">
    <property type="entry name" value="HTH_XRE"/>
    <property type="match status" value="1"/>
</dbReference>
<dbReference type="EMBL" id="PYMJ01000014">
    <property type="protein sequence ID" value="PSU47535.1"/>
    <property type="molecule type" value="Genomic_DNA"/>
</dbReference>
<dbReference type="PANTHER" id="PTHR34475">
    <property type="match status" value="1"/>
</dbReference>
<dbReference type="InterPro" id="IPR001387">
    <property type="entry name" value="Cro/C1-type_HTH"/>
</dbReference>
<dbReference type="InterPro" id="IPR050400">
    <property type="entry name" value="Bact_Cytoskel_RodZ"/>
</dbReference>
<dbReference type="InterPro" id="IPR010982">
    <property type="entry name" value="Lambda_DNA-bd_dom_sf"/>
</dbReference>
<dbReference type="Proteomes" id="UP000240987">
    <property type="component" value="Unassembled WGS sequence"/>
</dbReference>
<dbReference type="PROSITE" id="PS50943">
    <property type="entry name" value="HTH_CROC1"/>
    <property type="match status" value="1"/>
</dbReference>
<dbReference type="AlphaFoldDB" id="A0A2T3JF44"/>
<evidence type="ECO:0000313" key="4">
    <source>
        <dbReference type="Proteomes" id="UP000240987"/>
    </source>
</evidence>
<dbReference type="Pfam" id="PF13464">
    <property type="entry name" value="RodZ_C"/>
    <property type="match status" value="1"/>
</dbReference>
<comment type="caution">
    <text evidence="3">The sequence shown here is derived from an EMBL/GenBank/DDBJ whole genome shotgun (WGS) entry which is preliminary data.</text>
</comment>
<protein>
    <submittedName>
        <fullName evidence="3">Cytoskeleton protein RodZ</fullName>
    </submittedName>
</protein>
<dbReference type="GO" id="GO:0003677">
    <property type="term" value="F:DNA binding"/>
    <property type="evidence" value="ECO:0007669"/>
    <property type="project" value="InterPro"/>
</dbReference>